<evidence type="ECO:0000256" key="4">
    <source>
        <dbReference type="ARBA" id="ARBA00022525"/>
    </source>
</evidence>
<dbReference type="EMBL" id="LQPC01000002">
    <property type="protein sequence ID" value="ORV93115.1"/>
    <property type="molecule type" value="Genomic_DNA"/>
</dbReference>
<protein>
    <recommendedName>
        <fullName evidence="8">Cutinase</fullName>
        <ecNumber evidence="8">3.1.1.-</ecNumber>
    </recommendedName>
</protein>
<comment type="caution">
    <text evidence="10">The sequence shown here is derived from an EMBL/GenBank/DDBJ whole genome shotgun (WGS) entry which is preliminary data.</text>
</comment>
<dbReference type="Proteomes" id="UP001084650">
    <property type="component" value="Unassembled WGS sequence"/>
</dbReference>
<evidence type="ECO:0000313" key="12">
    <source>
        <dbReference type="Proteomes" id="UP001084650"/>
    </source>
</evidence>
<dbReference type="InterPro" id="IPR000675">
    <property type="entry name" value="Cutinase/axe"/>
</dbReference>
<dbReference type="SUPFAM" id="SSF53474">
    <property type="entry name" value="alpha/beta-Hydrolases"/>
    <property type="match status" value="1"/>
</dbReference>
<keyword evidence="3 8" id="KW-0719">Serine esterase</keyword>
<dbReference type="RefSeq" id="WP_024449427.1">
    <property type="nucleotide sequence ID" value="NZ_JAPQYE010000027.1"/>
</dbReference>
<dbReference type="SMART" id="SM01110">
    <property type="entry name" value="Cutinase"/>
    <property type="match status" value="1"/>
</dbReference>
<dbReference type="PANTHER" id="PTHR33630">
    <property type="entry name" value="CUTINASE RV1984C-RELATED-RELATED"/>
    <property type="match status" value="1"/>
</dbReference>
<evidence type="ECO:0000256" key="8">
    <source>
        <dbReference type="RuleBase" id="RU361263"/>
    </source>
</evidence>
<feature type="chain" id="PRO_5010755463" description="Cutinase" evidence="8">
    <location>
        <begin position="34"/>
        <end position="279"/>
    </location>
</feature>
<proteinExistence type="inferred from homology"/>
<evidence type="ECO:0000313" key="11">
    <source>
        <dbReference type="Proteomes" id="UP000193622"/>
    </source>
</evidence>
<accession>A0A1X1X2K0</accession>
<keyword evidence="4 8" id="KW-0964">Secreted</keyword>
<evidence type="ECO:0000256" key="3">
    <source>
        <dbReference type="ARBA" id="ARBA00022487"/>
    </source>
</evidence>
<keyword evidence="12" id="KW-1185">Reference proteome</keyword>
<dbReference type="GO" id="GO:0052689">
    <property type="term" value="F:carboxylic ester hydrolase activity"/>
    <property type="evidence" value="ECO:0007669"/>
    <property type="project" value="UniProtKB-KW"/>
</dbReference>
<dbReference type="InterPro" id="IPR029058">
    <property type="entry name" value="AB_hydrolase_fold"/>
</dbReference>
<dbReference type="InterPro" id="IPR043580">
    <property type="entry name" value="CUTINASE_1"/>
</dbReference>
<evidence type="ECO:0000256" key="1">
    <source>
        <dbReference type="ARBA" id="ARBA00004613"/>
    </source>
</evidence>
<dbReference type="GO" id="GO:0005576">
    <property type="term" value="C:extracellular region"/>
    <property type="evidence" value="ECO:0007669"/>
    <property type="project" value="UniProtKB-SubCell"/>
</dbReference>
<name>A0A1X1X2K0_MYCIR</name>
<dbReference type="Gene3D" id="3.40.50.1820">
    <property type="entry name" value="alpha/beta hydrolase"/>
    <property type="match status" value="1"/>
</dbReference>
<keyword evidence="7" id="KW-1015">Disulfide bond</keyword>
<dbReference type="EC" id="3.1.1.-" evidence="8"/>
<feature type="signal peptide" evidence="8">
    <location>
        <begin position="1"/>
        <end position="33"/>
    </location>
</feature>
<gene>
    <name evidence="10" type="ORF">AWC12_01620</name>
    <name evidence="9" type="ORF">OY187_29985</name>
</gene>
<evidence type="ECO:0000313" key="10">
    <source>
        <dbReference type="EMBL" id="ORV93115.1"/>
    </source>
</evidence>
<reference evidence="9" key="2">
    <citation type="submission" date="2022-12" db="EMBL/GenBank/DDBJ databases">
        <title>Whole genome sequence of Mycolicibacterium iranicum strain SBH312.</title>
        <authorList>
            <person name="Jani J."/>
            <person name="Arifin Mustapha Z."/>
            <person name="Ahmed K."/>
            <person name="Kai Ling C."/>
        </authorList>
    </citation>
    <scope>NUCLEOTIDE SEQUENCE</scope>
    <source>
        <strain evidence="9">SBH312</strain>
    </source>
</reference>
<comment type="subcellular location">
    <subcellularLocation>
        <location evidence="1 8">Secreted</location>
    </subcellularLocation>
</comment>
<dbReference type="Pfam" id="PF01083">
    <property type="entry name" value="Cutinase"/>
    <property type="match status" value="1"/>
</dbReference>
<reference evidence="10 11" key="1">
    <citation type="submission" date="2016-01" db="EMBL/GenBank/DDBJ databases">
        <title>The new phylogeny of the genus Mycobacterium.</title>
        <authorList>
            <person name="Tarcisio F."/>
            <person name="Conor M."/>
            <person name="Antonella G."/>
            <person name="Elisabetta G."/>
            <person name="Giulia F.S."/>
            <person name="Sara T."/>
            <person name="Anna F."/>
            <person name="Clotilde B."/>
            <person name="Roberto B."/>
            <person name="Veronica D.S."/>
            <person name="Fabio R."/>
            <person name="Monica P."/>
            <person name="Olivier J."/>
            <person name="Enrico T."/>
            <person name="Nicola S."/>
        </authorList>
    </citation>
    <scope>NUCLEOTIDE SEQUENCE [LARGE SCALE GENOMIC DNA]</scope>
    <source>
        <strain evidence="10 11">DSM 45541</strain>
    </source>
</reference>
<dbReference type="AlphaFoldDB" id="A0A1X1X2K0"/>
<organism evidence="10 11">
    <name type="scientific">Mycolicibacterium iranicum</name>
    <name type="common">Mycobacterium iranicum</name>
    <dbReference type="NCBI Taxonomy" id="912594"/>
    <lineage>
        <taxon>Bacteria</taxon>
        <taxon>Bacillati</taxon>
        <taxon>Actinomycetota</taxon>
        <taxon>Actinomycetes</taxon>
        <taxon>Mycobacteriales</taxon>
        <taxon>Mycobacteriaceae</taxon>
        <taxon>Mycolicibacterium</taxon>
    </lineage>
</organism>
<keyword evidence="5 8" id="KW-0732">Signal</keyword>
<dbReference type="PANTHER" id="PTHR33630:SF9">
    <property type="entry name" value="CUTINASE 4"/>
    <property type="match status" value="1"/>
</dbReference>
<dbReference type="EMBL" id="JAPQYE010000027">
    <property type="protein sequence ID" value="MCZ0732289.1"/>
    <property type="molecule type" value="Genomic_DNA"/>
</dbReference>
<evidence type="ECO:0000256" key="7">
    <source>
        <dbReference type="ARBA" id="ARBA00023157"/>
    </source>
</evidence>
<dbReference type="PROSITE" id="PS00155">
    <property type="entry name" value="CUTINASE_1"/>
    <property type="match status" value="1"/>
</dbReference>
<comment type="similarity">
    <text evidence="2 8">Belongs to the cutinase family.</text>
</comment>
<evidence type="ECO:0000256" key="5">
    <source>
        <dbReference type="ARBA" id="ARBA00022729"/>
    </source>
</evidence>
<evidence type="ECO:0000256" key="6">
    <source>
        <dbReference type="ARBA" id="ARBA00022801"/>
    </source>
</evidence>
<evidence type="ECO:0000256" key="2">
    <source>
        <dbReference type="ARBA" id="ARBA00007534"/>
    </source>
</evidence>
<keyword evidence="6 8" id="KW-0378">Hydrolase</keyword>
<sequence length="279" mass="28301">MGLSDCLTGVARPALAVAASLLIMPLVAPHAFAQPLPPVPPPPIPPVPAPLGPAPAPLGPVASPARAPLPMGTPGCPDVEVVFARGTTEAPGLGAMGQAFVDDLQSKLGDKSVRVYAVDYPASPDFPTAIQGIADASTHVQEVATNCPQTKLVLGGYSQGAAVMGFVTTELIPDGVSASEVPQPMPSDIADHVAAVTLLGTPSERFMGVIQQPPVKIGSLYQPKTIELCVPNDFVCSAGNDLGAHARYISDGLVTQAADFAASKVAQTPTLSSVGGPPR</sequence>
<dbReference type="Proteomes" id="UP000193622">
    <property type="component" value="Unassembled WGS sequence"/>
</dbReference>
<evidence type="ECO:0000313" key="9">
    <source>
        <dbReference type="EMBL" id="MCZ0732289.1"/>
    </source>
</evidence>
<comment type="function">
    <text evidence="8">Catalyzes the hydrolysis of complex carboxylic polyesters found in the cell wall of plants. Degrades cutin, a macromolecule that forms the structure of the plant cuticle.</text>
</comment>